<evidence type="ECO:0000313" key="11">
    <source>
        <dbReference type="EMBL" id="TKA43625.1"/>
    </source>
</evidence>
<feature type="region of interest" description="Disordered" evidence="9">
    <location>
        <begin position="507"/>
        <end position="557"/>
    </location>
</feature>
<evidence type="ECO:0000313" key="12">
    <source>
        <dbReference type="Proteomes" id="UP000310066"/>
    </source>
</evidence>
<evidence type="ECO:0000256" key="3">
    <source>
        <dbReference type="ARBA" id="ARBA00018706"/>
    </source>
</evidence>
<organism evidence="11 12">
    <name type="scientific">Friedmanniomyces endolithicus</name>
    <dbReference type="NCBI Taxonomy" id="329885"/>
    <lineage>
        <taxon>Eukaryota</taxon>
        <taxon>Fungi</taxon>
        <taxon>Dikarya</taxon>
        <taxon>Ascomycota</taxon>
        <taxon>Pezizomycotina</taxon>
        <taxon>Dothideomycetes</taxon>
        <taxon>Dothideomycetidae</taxon>
        <taxon>Mycosphaerellales</taxon>
        <taxon>Teratosphaeriaceae</taxon>
        <taxon>Friedmanniomyces</taxon>
    </lineage>
</organism>
<sequence>MMAPKRNAQEAFGKPVDQTQLSAFAAARLAKHSNHVPAYEVPLEDRELLLDATLLARVPYDGSHEGTTSDVESEPVDAVAVPKPKPITIARLPTSGKGVVKEGPDGRLTVTLRNNETATYVGEYDLRVLDGIASIYGAVLVPTSSPRRVYAPSTHALPVIIGRRDGTVVEVLHVESTIRVLDKLSPLFRNIWRREDDSKRTFQTSEHTADDESQHSLLSLEVDQRTETVLSRLAMEVESTARLTRILAVGAKSSGKSTFNRILCNALISKPSLRKVLYLDLDPGQPEFGPAGQLSLVEVTAPMLGPPFTHPASARSPEYRLLRAHTIAATSFKDDPKHYVACATELVQHADRQYPLAVNSCGWVNGLGASVLQDLTQALNITQVVLLEPLDAALTATLQTACSDATFHRLPRQPVRPTARTPAESRSMQTMAYFHHRVAKATSEPRWSSKAISSRRPWLVSYDGPHAVIQAVMSYGTSPHPDFLAETLDGSLVALVRLDTEYQREVFSPSHHTATLDSSTDGNSESASATPSSSLIKRTKDGLPYIPPPPSGATAPLDPRFSDCVSLALVRAIDTQNKLLHLVTPLSESQVAALMDQPLVIVRGSFDTPEWAYLEDLHLNGREAGMEAERPWVSRTEAAGIEGAVWRLRHPPLAG</sequence>
<evidence type="ECO:0000256" key="9">
    <source>
        <dbReference type="SAM" id="MobiDB-lite"/>
    </source>
</evidence>
<comment type="function">
    <text evidence="1">Polynucleotide 5'-kinase involved in rRNA processing.</text>
</comment>
<name>A0A4U0V730_9PEZI</name>
<dbReference type="GO" id="GO:0000448">
    <property type="term" value="P:cleavage in ITS2 between 5.8S rRNA and LSU-rRNA of tricistronic rRNA transcript (SSU-rRNA, 5.8S rRNA, LSU-rRNA)"/>
    <property type="evidence" value="ECO:0007669"/>
    <property type="project" value="TreeGrafter"/>
</dbReference>
<keyword evidence="7" id="KW-0418">Kinase</keyword>
<comment type="similarity">
    <text evidence="2">Belongs to the Clp1 family. NOL9/GRC3 subfamily.</text>
</comment>
<gene>
    <name evidence="11" type="ORF">B0A54_05408</name>
</gene>
<dbReference type="Pfam" id="PF16575">
    <property type="entry name" value="CLP1_P"/>
    <property type="match status" value="1"/>
</dbReference>
<reference evidence="11 12" key="1">
    <citation type="submission" date="2017-03" db="EMBL/GenBank/DDBJ databases">
        <title>Genomes of endolithic fungi from Antarctica.</title>
        <authorList>
            <person name="Coleine C."/>
            <person name="Masonjones S."/>
            <person name="Stajich J.E."/>
        </authorList>
    </citation>
    <scope>NUCLEOTIDE SEQUENCE [LARGE SCALE GENOMIC DNA]</scope>
    <source>
        <strain evidence="11 12">CCFEE 5311</strain>
    </source>
</reference>
<dbReference type="Gene3D" id="3.40.50.300">
    <property type="entry name" value="P-loop containing nucleotide triphosphate hydrolases"/>
    <property type="match status" value="1"/>
</dbReference>
<dbReference type="EMBL" id="NAJP01000018">
    <property type="protein sequence ID" value="TKA43625.1"/>
    <property type="molecule type" value="Genomic_DNA"/>
</dbReference>
<dbReference type="InterPro" id="IPR032319">
    <property type="entry name" value="CLP1_P"/>
</dbReference>
<evidence type="ECO:0000256" key="1">
    <source>
        <dbReference type="ARBA" id="ARBA00003798"/>
    </source>
</evidence>
<feature type="compositionally biased region" description="Low complexity" evidence="9">
    <location>
        <begin position="524"/>
        <end position="534"/>
    </location>
</feature>
<evidence type="ECO:0000256" key="2">
    <source>
        <dbReference type="ARBA" id="ARBA00011003"/>
    </source>
</evidence>
<dbReference type="PANTHER" id="PTHR12755">
    <property type="entry name" value="CLEAVAGE/POLYADENYLATION FACTOR IA SUBUNIT CLP1P"/>
    <property type="match status" value="1"/>
</dbReference>
<keyword evidence="6" id="KW-0547">Nucleotide-binding</keyword>
<dbReference type="GO" id="GO:0005634">
    <property type="term" value="C:nucleus"/>
    <property type="evidence" value="ECO:0007669"/>
    <property type="project" value="TreeGrafter"/>
</dbReference>
<evidence type="ECO:0000256" key="7">
    <source>
        <dbReference type="ARBA" id="ARBA00022777"/>
    </source>
</evidence>
<protein>
    <recommendedName>
        <fullName evidence="4">Polynucleotide 5'-hydroxyl-kinase GRC3</fullName>
    </recommendedName>
    <alternativeName>
        <fullName evidence="3">Polynucleotide 5'-hydroxyl-kinase grc3</fullName>
    </alternativeName>
</protein>
<evidence type="ECO:0000256" key="8">
    <source>
        <dbReference type="ARBA" id="ARBA00022840"/>
    </source>
</evidence>
<dbReference type="InterPro" id="IPR045116">
    <property type="entry name" value="Clp1/Grc3"/>
</dbReference>
<feature type="compositionally biased region" description="Polar residues" evidence="9">
    <location>
        <begin position="510"/>
        <end position="523"/>
    </location>
</feature>
<keyword evidence="5" id="KW-0808">Transferase</keyword>
<comment type="caution">
    <text evidence="11">The sequence shown here is derived from an EMBL/GenBank/DDBJ whole genome shotgun (WGS) entry which is preliminary data.</text>
</comment>
<dbReference type="AlphaFoldDB" id="A0A4U0V730"/>
<accession>A0A4U0V730</accession>
<dbReference type="Proteomes" id="UP000310066">
    <property type="component" value="Unassembled WGS sequence"/>
</dbReference>
<evidence type="ECO:0000259" key="10">
    <source>
        <dbReference type="Pfam" id="PF16575"/>
    </source>
</evidence>
<dbReference type="InterPro" id="IPR027417">
    <property type="entry name" value="P-loop_NTPase"/>
</dbReference>
<feature type="domain" description="Clp1 P-loop" evidence="10">
    <location>
        <begin position="250"/>
        <end position="436"/>
    </location>
</feature>
<dbReference type="GO" id="GO:0005524">
    <property type="term" value="F:ATP binding"/>
    <property type="evidence" value="ECO:0007669"/>
    <property type="project" value="UniProtKB-KW"/>
</dbReference>
<dbReference type="GO" id="GO:0051731">
    <property type="term" value="F:polynucleotide 5'-hydroxyl-kinase activity"/>
    <property type="evidence" value="ECO:0007669"/>
    <property type="project" value="InterPro"/>
</dbReference>
<dbReference type="STRING" id="329885.A0A4U0V730"/>
<keyword evidence="8" id="KW-0067">ATP-binding</keyword>
<dbReference type="PANTHER" id="PTHR12755:SF3">
    <property type="entry name" value="POLYNUCLEOTIDE 5'-HYDROXYL-KINASE NOL9"/>
    <property type="match status" value="1"/>
</dbReference>
<proteinExistence type="inferred from homology"/>
<evidence type="ECO:0000256" key="4">
    <source>
        <dbReference type="ARBA" id="ARBA00019824"/>
    </source>
</evidence>
<evidence type="ECO:0000256" key="6">
    <source>
        <dbReference type="ARBA" id="ARBA00022741"/>
    </source>
</evidence>
<evidence type="ECO:0000256" key="5">
    <source>
        <dbReference type="ARBA" id="ARBA00022679"/>
    </source>
</evidence>
<dbReference type="OrthoDB" id="4054781at2759"/>